<evidence type="ECO:0000256" key="2">
    <source>
        <dbReference type="ARBA" id="ARBA00022475"/>
    </source>
</evidence>
<keyword evidence="2" id="KW-1003">Cell membrane</keyword>
<evidence type="ECO:0000256" key="8">
    <source>
        <dbReference type="ARBA" id="ARBA00023136"/>
    </source>
</evidence>
<evidence type="ECO:0000256" key="6">
    <source>
        <dbReference type="ARBA" id="ARBA00022967"/>
    </source>
</evidence>
<keyword evidence="3" id="KW-0812">Transmembrane</keyword>
<dbReference type="Proteomes" id="UP000179616">
    <property type="component" value="Unassembled WGS sequence"/>
</dbReference>
<comment type="subcellular location">
    <subcellularLocation>
        <location evidence="1">Cell membrane</location>
        <topology evidence="1">Multi-pass membrane protein</topology>
    </subcellularLocation>
</comment>
<dbReference type="Gene3D" id="2.70.150.10">
    <property type="entry name" value="Calcium-transporting ATPase, cytoplasmic transduction domain A"/>
    <property type="match status" value="1"/>
</dbReference>
<keyword evidence="8" id="KW-0472">Membrane</keyword>
<accession>A0A1S1L9G7</accession>
<dbReference type="SFLD" id="SFLDG00002">
    <property type="entry name" value="C1.7:_P-type_atpase_like"/>
    <property type="match status" value="1"/>
</dbReference>
<evidence type="ECO:0000256" key="4">
    <source>
        <dbReference type="ARBA" id="ARBA00022723"/>
    </source>
</evidence>
<keyword evidence="6" id="KW-1278">Translocase</keyword>
<dbReference type="SFLD" id="SFLDS00003">
    <property type="entry name" value="Haloacid_Dehalogenase"/>
    <property type="match status" value="1"/>
</dbReference>
<evidence type="ECO:0000256" key="5">
    <source>
        <dbReference type="ARBA" id="ARBA00022842"/>
    </source>
</evidence>
<keyword evidence="4" id="KW-0479">Metal-binding</keyword>
<dbReference type="GO" id="GO:0005388">
    <property type="term" value="F:P-type calcium transporter activity"/>
    <property type="evidence" value="ECO:0007669"/>
    <property type="project" value="TreeGrafter"/>
</dbReference>
<keyword evidence="7" id="KW-1133">Transmembrane helix</keyword>
<dbReference type="Gene3D" id="3.40.50.1000">
    <property type="entry name" value="HAD superfamily/HAD-like"/>
    <property type="match status" value="2"/>
</dbReference>
<dbReference type="PANTHER" id="PTHR24093:SF513">
    <property type="entry name" value="CATION-TRANSPORTING ATPASE I-RELATED"/>
    <property type="match status" value="1"/>
</dbReference>
<dbReference type="SUPFAM" id="SSF81665">
    <property type="entry name" value="Calcium ATPase, transmembrane domain M"/>
    <property type="match status" value="1"/>
</dbReference>
<dbReference type="InterPro" id="IPR023298">
    <property type="entry name" value="ATPase_P-typ_TM_dom_sf"/>
</dbReference>
<comment type="catalytic activity">
    <reaction evidence="9">
        <text>ATP + H2O = ADP + phosphate + H(+)</text>
        <dbReference type="Rhea" id="RHEA:13065"/>
        <dbReference type="ChEBI" id="CHEBI:15377"/>
        <dbReference type="ChEBI" id="CHEBI:15378"/>
        <dbReference type="ChEBI" id="CHEBI:30616"/>
        <dbReference type="ChEBI" id="CHEBI:43474"/>
        <dbReference type="ChEBI" id="CHEBI:456216"/>
    </reaction>
</comment>
<evidence type="ECO:0000256" key="3">
    <source>
        <dbReference type="ARBA" id="ARBA00022692"/>
    </source>
</evidence>
<dbReference type="InterPro" id="IPR059000">
    <property type="entry name" value="ATPase_P-type_domA"/>
</dbReference>
<evidence type="ECO:0000313" key="13">
    <source>
        <dbReference type="Proteomes" id="UP000179616"/>
    </source>
</evidence>
<dbReference type="InterPro" id="IPR023299">
    <property type="entry name" value="ATPase_P-typ_cyto_dom_N"/>
</dbReference>
<comment type="caution">
    <text evidence="12">The sequence shown here is derived from an EMBL/GenBank/DDBJ whole genome shotgun (WGS) entry which is preliminary data.</text>
</comment>
<dbReference type="GO" id="GO:0005886">
    <property type="term" value="C:plasma membrane"/>
    <property type="evidence" value="ECO:0007669"/>
    <property type="project" value="UniProtKB-SubCell"/>
</dbReference>
<evidence type="ECO:0000313" key="12">
    <source>
        <dbReference type="EMBL" id="OHU22341.1"/>
    </source>
</evidence>
<dbReference type="Pfam" id="PF00702">
    <property type="entry name" value="Hydrolase"/>
    <property type="match status" value="1"/>
</dbReference>
<dbReference type="EMBL" id="MLIK01000019">
    <property type="protein sequence ID" value="OHU22341.1"/>
    <property type="molecule type" value="Genomic_DNA"/>
</dbReference>
<organism evidence="12 13">
    <name type="scientific">Mycobacteroides franklinii</name>
    <dbReference type="NCBI Taxonomy" id="948102"/>
    <lineage>
        <taxon>Bacteria</taxon>
        <taxon>Bacillati</taxon>
        <taxon>Actinomycetota</taxon>
        <taxon>Actinomycetes</taxon>
        <taxon>Mycobacteriales</taxon>
        <taxon>Mycobacteriaceae</taxon>
        <taxon>Mycobacteroides</taxon>
    </lineage>
</organism>
<dbReference type="PRINTS" id="PR00120">
    <property type="entry name" value="HATPASE"/>
</dbReference>
<dbReference type="SUPFAM" id="SSF81653">
    <property type="entry name" value="Calcium ATPase, transduction domain A"/>
    <property type="match status" value="1"/>
</dbReference>
<protein>
    <submittedName>
        <fullName evidence="12">Haloacid dehalogenase</fullName>
    </submittedName>
</protein>
<dbReference type="PANTHER" id="PTHR24093">
    <property type="entry name" value="CATION TRANSPORTING ATPASE"/>
    <property type="match status" value="1"/>
</dbReference>
<gene>
    <name evidence="12" type="ORF">BKG76_17915</name>
</gene>
<proteinExistence type="predicted"/>
<evidence type="ECO:0000256" key="7">
    <source>
        <dbReference type="ARBA" id="ARBA00022989"/>
    </source>
</evidence>
<dbReference type="Gene3D" id="1.20.1110.10">
    <property type="entry name" value="Calcium-transporting ATPase, transmembrane domain"/>
    <property type="match status" value="2"/>
</dbReference>
<dbReference type="Pfam" id="PF00689">
    <property type="entry name" value="Cation_ATPase_C"/>
    <property type="match status" value="1"/>
</dbReference>
<keyword evidence="5" id="KW-0460">Magnesium</keyword>
<dbReference type="Pfam" id="PF00122">
    <property type="entry name" value="E1-E2_ATPase"/>
    <property type="match status" value="1"/>
</dbReference>
<dbReference type="InterPro" id="IPR023214">
    <property type="entry name" value="HAD_sf"/>
</dbReference>
<dbReference type="InterPro" id="IPR008250">
    <property type="entry name" value="ATPase_P-typ_transduc_dom_A_sf"/>
</dbReference>
<dbReference type="GO" id="GO:0046872">
    <property type="term" value="F:metal ion binding"/>
    <property type="evidence" value="ECO:0007669"/>
    <property type="project" value="UniProtKB-KW"/>
</dbReference>
<dbReference type="SUPFAM" id="SSF56784">
    <property type="entry name" value="HAD-like"/>
    <property type="match status" value="1"/>
</dbReference>
<evidence type="ECO:0000259" key="11">
    <source>
        <dbReference type="Pfam" id="PF00689"/>
    </source>
</evidence>
<dbReference type="Gene3D" id="3.40.1110.10">
    <property type="entry name" value="Calcium-transporting ATPase, cytoplasmic domain N"/>
    <property type="match status" value="2"/>
</dbReference>
<sequence length="1509" mass="157370">MTPRKPVPSPLRAVALGIKTAATLAEASAQFVASAAVTATNVGIKTITAPLHESARAANRQWSELVLGRQCSSNDRRVWIEIRDLDGPHAPRLSTEILKAARTHPGVISAVLNYPLSRLVVELETDPGSAPTPLRTLCGVLDQLESRYGGGKTSHHPLTEIPGDGKLLAQKILTTAANAAGLGIATVGQTLLFPRLPASLVGVVVAVDYQPWFRRLLEDRLGQTTADTVIGLLTTTANTVTFSQPSLAVDLAMNLLKSAESLAGAREWSRREEVLARHADCPDSHQRAAPRRKGSVDRHAEGSAWVQALGSATLGALTQNPAIAGTAASVTAPKGARAARESFAATLGRGLADSHSALPLRPEGLRRLDQIDTLVLDPRVLCSSNLRLSRIRGVEGPDIAAAWHVAQERLAREDLAPGWHRVGAPHNPAEVLVQYAHLPMAAAVIAEARSSGLAIVSVDDSRLGELRSAMDEILPVDGSVDDAIAQATEDLQRDGKSVAVLSSSAAKALSIADLALGIMPSTGELRPPWNSDLILDDLSAAWRVLHAMPAARTASRRGIEIATGASALGALLMLPGVRGRGPEAVTAGAGTGLFTGYWLARKAVRSDAPEPEIVHEWHAMSADQVRALLPQQDLAAPSPGLFERVPSLAAAPGRGLWQFAQAIGTELADPLTPVLSVGAAASAVLGSPVDAVLVSSVLVGNALLAAVQRLHSEQLLDRLLHQQVPPARTVSETDSGTRKYRSVDAKSLRPGDVIEVRPDEVVPADARLIEVYDVEVDESSLTGESLPVEKQLSATPGTELADRRCMLYAGTTVMAGTALAIVTAVEDKTEARRAAALAGDAHQSLGLQHQLSKLTNRALPVSLIGGGLVSGLALFRRTGIREAVSSGVAVAVAAVPEGLPLVATLAQQASARRLTRTGVLVRTPRSVEALGRVDVVCFDKTGTLSENRLRVTQVYTATGVSREAVLLYAGNATPAAHDGRHAHATDAAIAEAAHTAADHTPTPLVHLPFRPGRPFSASVIGDELTVKGAPEVLLAACPDPDSSIEPTVAELAANGLRVIAVARRSLTPEQVRAVQEDSDAVAELCTEQLQVAGLLGLSDTPRPEAARMLAELTQQDIAVRLITGDHPITAAAIARELGLPVTLDQVISGAQWEALSRKDQEQAVADRIVFARMSPENKVQIVQTLERTGRVCAMVGDGANDAAAIRAATVGIGVVSRGSDPAHSAADVVLLDGQVHCLLDALEEGRQLWQRVQAAVSVLLGGNAGEVLFAIAGSAISGRAPLNARQLLLVNMLTDALPAAALAVSRPRVTDNGGMRGPDEEALWQTVAVRGGITATAATSAWLAGRFTGRPTRASTVGLVALVSTQLGQTLLDSHSPLVIATAAGSLGTLAVLVSTPGVSQLLGCTPLGPVGWFQALGAAAGATALAAFAPDSISRWIPVAKLLPLQEDRPSPDQSTIFTTPTRHNNAYNWRNGGVKTSAANPVSGSTAGTSLLDTVTTVTGVSGETEN</sequence>
<feature type="domain" description="Cation-transporting P-type ATPase C-terminal" evidence="11">
    <location>
        <begin position="1280"/>
        <end position="1426"/>
    </location>
</feature>
<evidence type="ECO:0000256" key="9">
    <source>
        <dbReference type="ARBA" id="ARBA00049360"/>
    </source>
</evidence>
<dbReference type="InterPro" id="IPR006068">
    <property type="entry name" value="ATPase_P-typ_cation-transptr_C"/>
</dbReference>
<dbReference type="NCBIfam" id="TIGR01494">
    <property type="entry name" value="ATPase_P-type"/>
    <property type="match status" value="2"/>
</dbReference>
<dbReference type="InterPro" id="IPR036412">
    <property type="entry name" value="HAD-like_sf"/>
</dbReference>
<dbReference type="GO" id="GO:0005524">
    <property type="term" value="F:ATP binding"/>
    <property type="evidence" value="ECO:0007669"/>
    <property type="project" value="InterPro"/>
</dbReference>
<dbReference type="PRINTS" id="PR00119">
    <property type="entry name" value="CATATPASE"/>
</dbReference>
<dbReference type="STRING" id="948102.BKG76_17915"/>
<reference evidence="12 13" key="1">
    <citation type="submission" date="2016-10" db="EMBL/GenBank/DDBJ databases">
        <title>Evaluation of Human, Veterinary and Environmental Mycobacterium chelonae Isolates by Core Genome Phylogenomic Analysis, Targeted Gene Comparison, and Anti-microbial Susceptibility Patterns: A Tale of Mistaken Identities.</title>
        <authorList>
            <person name="Fogelson S.B."/>
            <person name="Camus A.C."/>
            <person name="Lorenz W."/>
            <person name="Vasireddy R."/>
            <person name="Vasireddy S."/>
            <person name="Smith T."/>
            <person name="Brown-Elliott B.A."/>
            <person name="Wallace R.J.Jr."/>
            <person name="Hasan N.A."/>
            <person name="Reischl U."/>
            <person name="Sanchez S."/>
        </authorList>
    </citation>
    <scope>NUCLEOTIDE SEQUENCE [LARGE SCALE GENOMIC DNA]</scope>
    <source>
        <strain evidence="12 13">1559</strain>
    </source>
</reference>
<dbReference type="InterPro" id="IPR001757">
    <property type="entry name" value="P_typ_ATPase"/>
</dbReference>
<dbReference type="InterPro" id="IPR044492">
    <property type="entry name" value="P_typ_ATPase_HD_dom"/>
</dbReference>
<dbReference type="GO" id="GO:0016887">
    <property type="term" value="F:ATP hydrolysis activity"/>
    <property type="evidence" value="ECO:0007669"/>
    <property type="project" value="InterPro"/>
</dbReference>
<evidence type="ECO:0000259" key="10">
    <source>
        <dbReference type="Pfam" id="PF00122"/>
    </source>
</evidence>
<name>A0A1S1L9G7_9MYCO</name>
<feature type="domain" description="P-type ATPase A" evidence="10">
    <location>
        <begin position="739"/>
        <end position="837"/>
    </location>
</feature>
<dbReference type="SFLD" id="SFLDF00027">
    <property type="entry name" value="p-type_atpase"/>
    <property type="match status" value="1"/>
</dbReference>
<evidence type="ECO:0000256" key="1">
    <source>
        <dbReference type="ARBA" id="ARBA00004651"/>
    </source>
</evidence>